<organism evidence="1 2">
    <name type="scientific">Winogradskyella marina</name>
    <dbReference type="NCBI Taxonomy" id="2785530"/>
    <lineage>
        <taxon>Bacteria</taxon>
        <taxon>Pseudomonadati</taxon>
        <taxon>Bacteroidota</taxon>
        <taxon>Flavobacteriia</taxon>
        <taxon>Flavobacteriales</taxon>
        <taxon>Flavobacteriaceae</taxon>
        <taxon>Winogradskyella</taxon>
    </lineage>
</organism>
<keyword evidence="2" id="KW-1185">Reference proteome</keyword>
<dbReference type="Proteomes" id="UP000611215">
    <property type="component" value="Unassembled WGS sequence"/>
</dbReference>
<accession>A0ABS0EF70</accession>
<dbReference type="RefSeq" id="WP_195870347.1">
    <property type="nucleotide sequence ID" value="NZ_JADOET010000002.1"/>
</dbReference>
<gene>
    <name evidence="1" type="ORF">ITJ86_04145</name>
</gene>
<dbReference type="EMBL" id="JADOET010000002">
    <property type="protein sequence ID" value="MBF8149072.1"/>
    <property type="molecule type" value="Genomic_DNA"/>
</dbReference>
<reference evidence="1 2" key="1">
    <citation type="submission" date="2020-11" db="EMBL/GenBank/DDBJ databases">
        <title>Winogradskyella marina sp. nov., isolated from marine sediment.</title>
        <authorList>
            <person name="Bo J."/>
            <person name="Wang S."/>
            <person name="Song X."/>
            <person name="Du Z."/>
        </authorList>
    </citation>
    <scope>NUCLEOTIDE SEQUENCE [LARGE SCALE GENOMIC DNA]</scope>
    <source>
        <strain evidence="1 2">F6397</strain>
    </source>
</reference>
<name>A0ABS0EF70_9FLAO</name>
<proteinExistence type="predicted"/>
<evidence type="ECO:0000313" key="2">
    <source>
        <dbReference type="Proteomes" id="UP000611215"/>
    </source>
</evidence>
<comment type="caution">
    <text evidence="1">The sequence shown here is derived from an EMBL/GenBank/DDBJ whole genome shotgun (WGS) entry which is preliminary data.</text>
</comment>
<evidence type="ECO:0000313" key="1">
    <source>
        <dbReference type="EMBL" id="MBF8149072.1"/>
    </source>
</evidence>
<protein>
    <submittedName>
        <fullName evidence="1">Uncharacterized protein</fullName>
    </submittedName>
</protein>
<sequence>MTEKLSQEINSKGVHYGDNCKKIMDLFSRQEEKGSNITKKDDKFFSMLWQAFAWAAIIGFRNEKTLKGADLKHKTSFKFQTITNSSERIANSLLLMALGKIKGETAEEILNSRKLLTIIGEHAEGGAKHILELRETQGFETKFNYSDDFFLEIYERNSSAN</sequence>